<dbReference type="RefSeq" id="WP_188970164.1">
    <property type="nucleotide sequence ID" value="NZ_BMKW01000010.1"/>
</dbReference>
<dbReference type="InterPro" id="IPR025657">
    <property type="entry name" value="RadC_JAB"/>
</dbReference>
<gene>
    <name evidence="3" type="primary">radC</name>
    <name evidence="3" type="ORF">GCM10011320_41090</name>
</gene>
<accession>A0A917KTQ4</accession>
<keyword evidence="1" id="KW-0482">Metalloprotease</keyword>
<reference evidence="3" key="2">
    <citation type="submission" date="2020-09" db="EMBL/GenBank/DDBJ databases">
        <authorList>
            <person name="Sun Q."/>
            <person name="Zhou Y."/>
        </authorList>
    </citation>
    <scope>NUCLEOTIDE SEQUENCE</scope>
    <source>
        <strain evidence="3">CGMCC 1.3617</strain>
    </source>
</reference>
<evidence type="ECO:0000256" key="1">
    <source>
        <dbReference type="ARBA" id="ARBA00023049"/>
    </source>
</evidence>
<protein>
    <submittedName>
        <fullName evidence="3">DNA repair protein RadC</fullName>
    </submittedName>
</protein>
<organism evidence="3 4">
    <name type="scientific">Neoroseomonas lacus</name>
    <dbReference type="NCBI Taxonomy" id="287609"/>
    <lineage>
        <taxon>Bacteria</taxon>
        <taxon>Pseudomonadati</taxon>
        <taxon>Pseudomonadota</taxon>
        <taxon>Alphaproteobacteria</taxon>
        <taxon>Acetobacterales</taxon>
        <taxon>Acetobacteraceae</taxon>
        <taxon>Neoroseomonas</taxon>
    </lineage>
</organism>
<proteinExistence type="predicted"/>
<dbReference type="Gene3D" id="3.40.140.10">
    <property type="entry name" value="Cytidine Deaminase, domain 2"/>
    <property type="match status" value="1"/>
</dbReference>
<reference evidence="3" key="1">
    <citation type="journal article" date="2014" name="Int. J. Syst. Evol. Microbiol.">
        <title>Complete genome sequence of Corynebacterium casei LMG S-19264T (=DSM 44701T), isolated from a smear-ripened cheese.</title>
        <authorList>
            <consortium name="US DOE Joint Genome Institute (JGI-PGF)"/>
            <person name="Walter F."/>
            <person name="Albersmeier A."/>
            <person name="Kalinowski J."/>
            <person name="Ruckert C."/>
        </authorList>
    </citation>
    <scope>NUCLEOTIDE SEQUENCE</scope>
    <source>
        <strain evidence="3">CGMCC 1.3617</strain>
    </source>
</reference>
<keyword evidence="4" id="KW-1185">Reference proteome</keyword>
<dbReference type="GO" id="GO:0008237">
    <property type="term" value="F:metallopeptidase activity"/>
    <property type="evidence" value="ECO:0007669"/>
    <property type="project" value="UniProtKB-KW"/>
</dbReference>
<keyword evidence="1" id="KW-0378">Hydrolase</keyword>
<dbReference type="InterPro" id="IPR001405">
    <property type="entry name" value="UPF0758"/>
</dbReference>
<dbReference type="Pfam" id="PF04002">
    <property type="entry name" value="RadC"/>
    <property type="match status" value="1"/>
</dbReference>
<name>A0A917KTQ4_9PROT</name>
<dbReference type="EMBL" id="BMKW01000010">
    <property type="protein sequence ID" value="GGJ29535.1"/>
    <property type="molecule type" value="Genomic_DNA"/>
</dbReference>
<sequence length="230" mass="23903">MDAFAFHPAAAPALPPSRHLLAPRRTSVAAAETEDREILYALLAPCLGCMEAAEAVEAVIARFGGLAEAIAAEPRDLASLPELGEAGAAALRAVMAAALRLERMRRSRRPMLTRTAAVLAHLRRGASAITAGELRALFLDARGALLAEETVGPGAASAVPGQVIRRALALEADGIVLVRGCEGGDPVPSDSDVAMARSLDQAATVMGLRLREHLVLGRTAHAAMRDAGQD</sequence>
<dbReference type="PANTHER" id="PTHR30471:SF3">
    <property type="entry name" value="UPF0758 PROTEIN YEES-RELATED"/>
    <property type="match status" value="1"/>
</dbReference>
<dbReference type="Proteomes" id="UP000661507">
    <property type="component" value="Unassembled WGS sequence"/>
</dbReference>
<feature type="domain" description="RadC-like JAB" evidence="2">
    <location>
        <begin position="115"/>
        <end position="228"/>
    </location>
</feature>
<comment type="caution">
    <text evidence="3">The sequence shown here is derived from an EMBL/GenBank/DDBJ whole genome shotgun (WGS) entry which is preliminary data.</text>
</comment>
<keyword evidence="1" id="KW-0645">Protease</keyword>
<dbReference type="AlphaFoldDB" id="A0A917KTQ4"/>
<evidence type="ECO:0000313" key="3">
    <source>
        <dbReference type="EMBL" id="GGJ29535.1"/>
    </source>
</evidence>
<dbReference type="PANTHER" id="PTHR30471">
    <property type="entry name" value="DNA REPAIR PROTEIN RADC"/>
    <property type="match status" value="1"/>
</dbReference>
<evidence type="ECO:0000259" key="2">
    <source>
        <dbReference type="Pfam" id="PF04002"/>
    </source>
</evidence>
<evidence type="ECO:0000313" key="4">
    <source>
        <dbReference type="Proteomes" id="UP000661507"/>
    </source>
</evidence>